<dbReference type="InterPro" id="IPR006094">
    <property type="entry name" value="Oxid_FAD_bind_N"/>
</dbReference>
<accession>A0ABQ4G7F6</accession>
<keyword evidence="8" id="KW-1185">Reference proteome</keyword>
<evidence type="ECO:0000313" key="8">
    <source>
        <dbReference type="Proteomes" id="UP000603904"/>
    </source>
</evidence>
<gene>
    <name evidence="7" type="ORF">Mco01_60020</name>
</gene>
<dbReference type="PANTHER" id="PTHR42973:SF39">
    <property type="entry name" value="FAD-BINDING PCMH-TYPE DOMAIN-CONTAINING PROTEIN"/>
    <property type="match status" value="1"/>
</dbReference>
<protein>
    <submittedName>
        <fullName evidence="7">Oxidoreductase</fullName>
    </submittedName>
</protein>
<dbReference type="Gene3D" id="3.30.43.10">
    <property type="entry name" value="Uridine Diphospho-n-acetylenolpyruvylglucosamine Reductase, domain 2"/>
    <property type="match status" value="1"/>
</dbReference>
<dbReference type="Gene3D" id="3.40.462.20">
    <property type="match status" value="1"/>
</dbReference>
<dbReference type="InterPro" id="IPR016167">
    <property type="entry name" value="FAD-bd_PCMH_sub1"/>
</dbReference>
<sequence length="479" mass="51231">MSSSPPRRVPPADIDPTEVKALAERVRGPVLTPEDEGYDTERAGYQLARQHRPDLVVGATGTADVLAAVEFATSHALPVAVQGTGHASAGIAGEGGVLITTTRMTGVRVNPEANTAWVAAGTRWDEVIHETAPAGLAPLSGSYPGLSVVSYTLAGGLGLLSRRYGYAADHVHSIDVVTADGRLRHVTEKSYPDLFWGLRGGRDNFGVVTGIEIGLVPITTLYGGSLQFPGELAAEVFDTYLRWTATVPDEMSSSIMQMSYPDIPAFPEALRGRQAVHVRIAYAADVLDAAENLVEPLRALGPMSDTLGVLPYTESGSIYADPPFPGFIEAGTALLGELDTTAVRTILDLAPPHTSLPHLFELRHLGGRLALPSAAANAVGNRDARYLFNVVSRLERADITEIRPAHKRMLDALVPWSTGGRLLNFMNGEDAAKEVRSAYEPKDYQRLTEIKAVYDPDNTFRLNHNIPPAHAAPGATATP</sequence>
<reference evidence="7 8" key="1">
    <citation type="submission" date="2021-01" db="EMBL/GenBank/DDBJ databases">
        <title>Whole genome shotgun sequence of Microbispora corallina NBRC 16416.</title>
        <authorList>
            <person name="Komaki H."/>
            <person name="Tamura T."/>
        </authorList>
    </citation>
    <scope>NUCLEOTIDE SEQUENCE [LARGE SCALE GENOMIC DNA]</scope>
    <source>
        <strain evidence="7 8">NBRC 16416</strain>
    </source>
</reference>
<evidence type="ECO:0000256" key="1">
    <source>
        <dbReference type="ARBA" id="ARBA00001974"/>
    </source>
</evidence>
<evidence type="ECO:0000313" key="7">
    <source>
        <dbReference type="EMBL" id="GIH43002.1"/>
    </source>
</evidence>
<dbReference type="Gene3D" id="3.30.465.10">
    <property type="match status" value="1"/>
</dbReference>
<evidence type="ECO:0000256" key="4">
    <source>
        <dbReference type="ARBA" id="ARBA00022827"/>
    </source>
</evidence>
<comment type="caution">
    <text evidence="7">The sequence shown here is derived from an EMBL/GenBank/DDBJ whole genome shotgun (WGS) entry which is preliminary data.</text>
</comment>
<dbReference type="PROSITE" id="PS00862">
    <property type="entry name" value="OX2_COVAL_FAD"/>
    <property type="match status" value="1"/>
</dbReference>
<dbReference type="PANTHER" id="PTHR42973">
    <property type="entry name" value="BINDING OXIDOREDUCTASE, PUTATIVE (AFU_ORTHOLOGUE AFUA_1G17690)-RELATED"/>
    <property type="match status" value="1"/>
</dbReference>
<dbReference type="Pfam" id="PF01565">
    <property type="entry name" value="FAD_binding_4"/>
    <property type="match status" value="1"/>
</dbReference>
<dbReference type="SUPFAM" id="SSF56176">
    <property type="entry name" value="FAD-binding/transporter-associated domain-like"/>
    <property type="match status" value="1"/>
</dbReference>
<dbReference type="InterPro" id="IPR050416">
    <property type="entry name" value="FAD-linked_Oxidoreductase"/>
</dbReference>
<dbReference type="InterPro" id="IPR036318">
    <property type="entry name" value="FAD-bd_PCMH-like_sf"/>
</dbReference>
<dbReference type="InterPro" id="IPR016169">
    <property type="entry name" value="FAD-bd_PCMH_sub2"/>
</dbReference>
<name>A0ABQ4G7F6_9ACTN</name>
<organism evidence="7 8">
    <name type="scientific">Microbispora corallina</name>
    <dbReference type="NCBI Taxonomy" id="83302"/>
    <lineage>
        <taxon>Bacteria</taxon>
        <taxon>Bacillati</taxon>
        <taxon>Actinomycetota</taxon>
        <taxon>Actinomycetes</taxon>
        <taxon>Streptosporangiales</taxon>
        <taxon>Streptosporangiaceae</taxon>
        <taxon>Microbispora</taxon>
    </lineage>
</organism>
<dbReference type="PROSITE" id="PS51387">
    <property type="entry name" value="FAD_PCMH"/>
    <property type="match status" value="1"/>
</dbReference>
<dbReference type="InterPro" id="IPR006093">
    <property type="entry name" value="Oxy_OxRdtase_FAD_BS"/>
</dbReference>
<evidence type="ECO:0000256" key="3">
    <source>
        <dbReference type="ARBA" id="ARBA00022630"/>
    </source>
</evidence>
<comment type="cofactor">
    <cofactor evidence="1">
        <name>FAD</name>
        <dbReference type="ChEBI" id="CHEBI:57692"/>
    </cofactor>
</comment>
<dbReference type="Pfam" id="PF08031">
    <property type="entry name" value="BBE"/>
    <property type="match status" value="1"/>
</dbReference>
<feature type="domain" description="FAD-binding PCMH-type" evidence="6">
    <location>
        <begin position="49"/>
        <end position="218"/>
    </location>
</feature>
<dbReference type="EMBL" id="BOOC01000034">
    <property type="protein sequence ID" value="GIH43002.1"/>
    <property type="molecule type" value="Genomic_DNA"/>
</dbReference>
<comment type="similarity">
    <text evidence="2">Belongs to the oxygen-dependent FAD-linked oxidoreductase family.</text>
</comment>
<evidence type="ECO:0000256" key="5">
    <source>
        <dbReference type="ARBA" id="ARBA00023002"/>
    </source>
</evidence>
<keyword evidence="5" id="KW-0560">Oxidoreductase</keyword>
<dbReference type="InterPro" id="IPR016166">
    <property type="entry name" value="FAD-bd_PCMH"/>
</dbReference>
<keyword evidence="3" id="KW-0285">Flavoprotein</keyword>
<proteinExistence type="inferred from homology"/>
<keyword evidence="4" id="KW-0274">FAD</keyword>
<evidence type="ECO:0000259" key="6">
    <source>
        <dbReference type="PROSITE" id="PS51387"/>
    </source>
</evidence>
<evidence type="ECO:0000256" key="2">
    <source>
        <dbReference type="ARBA" id="ARBA00005466"/>
    </source>
</evidence>
<dbReference type="Proteomes" id="UP000603904">
    <property type="component" value="Unassembled WGS sequence"/>
</dbReference>
<dbReference type="InterPro" id="IPR012951">
    <property type="entry name" value="BBE"/>
</dbReference>